<dbReference type="eggNOG" id="COG0727">
    <property type="taxonomic scope" value="Bacteria"/>
</dbReference>
<dbReference type="STRING" id="234267.Acid_0148"/>
<sequence length="177" mass="19628">MSWLDEICLSCGVCCTTLSIVHITQADLDRLIRGFNLSAEQVEALVRREDSQFRILMDNHAACGALSARGGHYACQAYEHRPGICREYECFILLGVKDWLAKRGAGESVDSGNPFHTAGDEEELRQQVESAVQRIRSGNLADCLQLQNGARGRMYERLPELIATLSGAEFDHTFPPA</sequence>
<dbReference type="KEGG" id="sus:Acid_0148"/>
<proteinExistence type="predicted"/>
<gene>
    <name evidence="1" type="ordered locus">Acid_0148</name>
</gene>
<dbReference type="EMBL" id="CP000473">
    <property type="protein sequence ID" value="ABJ81163.1"/>
    <property type="molecule type" value="Genomic_DNA"/>
</dbReference>
<accession>Q02CQ3</accession>
<dbReference type="InterPro" id="IPR005358">
    <property type="entry name" value="Puta_zinc/iron-chelating_dom"/>
</dbReference>
<evidence type="ECO:0000313" key="1">
    <source>
        <dbReference type="EMBL" id="ABJ81163.1"/>
    </source>
</evidence>
<dbReference type="OrthoDB" id="665764at2"/>
<dbReference type="AlphaFoldDB" id="Q02CQ3"/>
<reference evidence="1" key="1">
    <citation type="submission" date="2006-10" db="EMBL/GenBank/DDBJ databases">
        <title>Complete sequence of Solibacter usitatus Ellin6076.</title>
        <authorList>
            <consortium name="US DOE Joint Genome Institute"/>
            <person name="Copeland A."/>
            <person name="Lucas S."/>
            <person name="Lapidus A."/>
            <person name="Barry K."/>
            <person name="Detter J.C."/>
            <person name="Glavina del Rio T."/>
            <person name="Hammon N."/>
            <person name="Israni S."/>
            <person name="Dalin E."/>
            <person name="Tice H."/>
            <person name="Pitluck S."/>
            <person name="Thompson L.S."/>
            <person name="Brettin T."/>
            <person name="Bruce D."/>
            <person name="Han C."/>
            <person name="Tapia R."/>
            <person name="Gilna P."/>
            <person name="Schmutz J."/>
            <person name="Larimer F."/>
            <person name="Land M."/>
            <person name="Hauser L."/>
            <person name="Kyrpides N."/>
            <person name="Mikhailova N."/>
            <person name="Janssen P.H."/>
            <person name="Kuske C.R."/>
            <person name="Richardson P."/>
        </authorList>
    </citation>
    <scope>NUCLEOTIDE SEQUENCE</scope>
    <source>
        <strain evidence="1">Ellin6076</strain>
    </source>
</reference>
<evidence type="ECO:0008006" key="2">
    <source>
        <dbReference type="Google" id="ProtNLM"/>
    </source>
</evidence>
<organism evidence="1">
    <name type="scientific">Solibacter usitatus (strain Ellin6076)</name>
    <dbReference type="NCBI Taxonomy" id="234267"/>
    <lineage>
        <taxon>Bacteria</taxon>
        <taxon>Pseudomonadati</taxon>
        <taxon>Acidobacteriota</taxon>
        <taxon>Terriglobia</taxon>
        <taxon>Bryobacterales</taxon>
        <taxon>Solibacteraceae</taxon>
        <taxon>Candidatus Solibacter</taxon>
    </lineage>
</organism>
<protein>
    <recommendedName>
        <fullName evidence="2">YkgJ family cysteine cluster protein</fullName>
    </recommendedName>
</protein>
<dbReference type="InParanoid" id="Q02CQ3"/>
<dbReference type="Pfam" id="PF03692">
    <property type="entry name" value="CxxCxxCC"/>
    <property type="match status" value="1"/>
</dbReference>
<name>Q02CQ3_SOLUE</name>
<dbReference type="HOGENOM" id="CLU_1648320_0_0_0"/>